<evidence type="ECO:0000313" key="2">
    <source>
        <dbReference type="Proteomes" id="UP001211015"/>
    </source>
</evidence>
<reference evidence="1" key="1">
    <citation type="submission" date="2023-01" db="EMBL/GenBank/DDBJ databases">
        <title>Human gut microbiome strain richness.</title>
        <authorList>
            <person name="Chen-Liaw A."/>
        </authorList>
    </citation>
    <scope>NUCLEOTIDE SEQUENCE</scope>
    <source>
        <strain evidence="1">1001275st1_F4_1001275B_160808</strain>
    </source>
</reference>
<comment type="caution">
    <text evidence="1">The sequence shown here is derived from an EMBL/GenBank/DDBJ whole genome shotgun (WGS) entry which is preliminary data.</text>
</comment>
<dbReference type="EMBL" id="JAQMLV010000020">
    <property type="protein sequence ID" value="MDB8745822.1"/>
    <property type="molecule type" value="Genomic_DNA"/>
</dbReference>
<protein>
    <submittedName>
        <fullName evidence="1">Uncharacterized protein</fullName>
    </submittedName>
</protein>
<organism evidence="1 2">
    <name type="scientific">Ruminococcus bicirculans</name>
    <name type="common">ex Wegman et al. 2014</name>
    <dbReference type="NCBI Taxonomy" id="1160721"/>
    <lineage>
        <taxon>Bacteria</taxon>
        <taxon>Bacillati</taxon>
        <taxon>Bacillota</taxon>
        <taxon>Clostridia</taxon>
        <taxon>Eubacteriales</taxon>
        <taxon>Oscillospiraceae</taxon>
        <taxon>Ruminococcus</taxon>
    </lineage>
</organism>
<accession>A0AAW6EFY3</accession>
<name>A0AAW6EFY3_9FIRM</name>
<dbReference type="Proteomes" id="UP001211015">
    <property type="component" value="Unassembled WGS sequence"/>
</dbReference>
<gene>
    <name evidence="1" type="ORF">PNU62_12405</name>
</gene>
<sequence>MDNETEELVNRALYKQIKSMNRAEMETFVRNVFAQGYQRAEEETHPIDYDSLRADLSKIKGIGESRLNEIMSVIDKHIENTSDKGG</sequence>
<evidence type="ECO:0000313" key="1">
    <source>
        <dbReference type="EMBL" id="MDB8745822.1"/>
    </source>
</evidence>
<dbReference type="AlphaFoldDB" id="A0AAW6EFY3"/>
<dbReference type="RefSeq" id="WP_046438116.1">
    <property type="nucleotide sequence ID" value="NZ_DAWBUL010000118.1"/>
</dbReference>
<proteinExistence type="predicted"/>